<dbReference type="RefSeq" id="XP_022577464.1">
    <property type="nucleotide sequence ID" value="XM_022724140.1"/>
</dbReference>
<dbReference type="OrthoDB" id="5327145at2759"/>
<organism evidence="2 3">
    <name type="scientific">Penicilliopsis zonata CBS 506.65</name>
    <dbReference type="NCBI Taxonomy" id="1073090"/>
    <lineage>
        <taxon>Eukaryota</taxon>
        <taxon>Fungi</taxon>
        <taxon>Dikarya</taxon>
        <taxon>Ascomycota</taxon>
        <taxon>Pezizomycotina</taxon>
        <taxon>Eurotiomycetes</taxon>
        <taxon>Eurotiomycetidae</taxon>
        <taxon>Eurotiales</taxon>
        <taxon>Aspergillaceae</taxon>
        <taxon>Penicilliopsis</taxon>
    </lineage>
</organism>
<dbReference type="EMBL" id="KV878355">
    <property type="protein sequence ID" value="OJJ42954.1"/>
    <property type="molecule type" value="Genomic_DNA"/>
</dbReference>
<feature type="region of interest" description="Disordered" evidence="1">
    <location>
        <begin position="287"/>
        <end position="347"/>
    </location>
</feature>
<dbReference type="VEuPathDB" id="FungiDB:ASPZODRAFT_136821"/>
<sequence>MLAVRDQENLVHAHQTNAAAKPLNQGLKQLQPKTPGARAPKTPFKVPLNDENNPLAFGKKTVKAAGNRNENTKLGKDAFVTPFAGGQSRAPLGMKTTNAKTRGLQTPGPWKGTVKPEKTNKRSSTAQRVKKAAPIIQQNQISTQDKVVENDVPDIEYMPPKPKELPDFPDEINYDTSFPQFLPRNLALGLEKTYAGSRSLTKGERKLREDSAAYDKMVDEMIMKSLETINFEESDFPDQVEGEVVKEEMAKEATKSRRGAKAANIKPTVTSKVSTVKLRDAATALSGVKPISSTTSSRPPSSGHTSRPASRPGSSLLASRRIRTPTPTNPSSMRHSAATASSKTTVGYAKGRTMSSKLHSSFGDANKQPTTRTAISPRMYMQLYGPPALGSDMWRRCKAAGCFEDENRELEAEVAALHTLEDEETENFQLTL</sequence>
<accession>A0A1L9S720</accession>
<proteinExistence type="predicted"/>
<protein>
    <submittedName>
        <fullName evidence="2">Uncharacterized protein</fullName>
    </submittedName>
</protein>
<reference evidence="3" key="1">
    <citation type="journal article" date="2017" name="Genome Biol.">
        <title>Comparative genomics reveals high biological diversity and specific adaptations in the industrially and medically important fungal genus Aspergillus.</title>
        <authorList>
            <person name="de Vries R.P."/>
            <person name="Riley R."/>
            <person name="Wiebenga A."/>
            <person name="Aguilar-Osorio G."/>
            <person name="Amillis S."/>
            <person name="Uchima C.A."/>
            <person name="Anderluh G."/>
            <person name="Asadollahi M."/>
            <person name="Askin M."/>
            <person name="Barry K."/>
            <person name="Battaglia E."/>
            <person name="Bayram O."/>
            <person name="Benocci T."/>
            <person name="Braus-Stromeyer S.A."/>
            <person name="Caldana C."/>
            <person name="Canovas D."/>
            <person name="Cerqueira G.C."/>
            <person name="Chen F."/>
            <person name="Chen W."/>
            <person name="Choi C."/>
            <person name="Clum A."/>
            <person name="Dos Santos R.A."/>
            <person name="Damasio A.R."/>
            <person name="Diallinas G."/>
            <person name="Emri T."/>
            <person name="Fekete E."/>
            <person name="Flipphi M."/>
            <person name="Freyberg S."/>
            <person name="Gallo A."/>
            <person name="Gournas C."/>
            <person name="Habgood R."/>
            <person name="Hainaut M."/>
            <person name="Harispe M.L."/>
            <person name="Henrissat B."/>
            <person name="Hilden K.S."/>
            <person name="Hope R."/>
            <person name="Hossain A."/>
            <person name="Karabika E."/>
            <person name="Karaffa L."/>
            <person name="Karanyi Z."/>
            <person name="Krasevec N."/>
            <person name="Kuo A."/>
            <person name="Kusch H."/>
            <person name="LaButti K."/>
            <person name="Lagendijk E.L."/>
            <person name="Lapidus A."/>
            <person name="Levasseur A."/>
            <person name="Lindquist E."/>
            <person name="Lipzen A."/>
            <person name="Logrieco A.F."/>
            <person name="MacCabe A."/>
            <person name="Maekelae M.R."/>
            <person name="Malavazi I."/>
            <person name="Melin P."/>
            <person name="Meyer V."/>
            <person name="Mielnichuk N."/>
            <person name="Miskei M."/>
            <person name="Molnar A.P."/>
            <person name="Mule G."/>
            <person name="Ngan C.Y."/>
            <person name="Orejas M."/>
            <person name="Orosz E."/>
            <person name="Ouedraogo J.P."/>
            <person name="Overkamp K.M."/>
            <person name="Park H.-S."/>
            <person name="Perrone G."/>
            <person name="Piumi F."/>
            <person name="Punt P.J."/>
            <person name="Ram A.F."/>
            <person name="Ramon A."/>
            <person name="Rauscher S."/>
            <person name="Record E."/>
            <person name="Riano-Pachon D.M."/>
            <person name="Robert V."/>
            <person name="Roehrig J."/>
            <person name="Ruller R."/>
            <person name="Salamov A."/>
            <person name="Salih N.S."/>
            <person name="Samson R.A."/>
            <person name="Sandor E."/>
            <person name="Sanguinetti M."/>
            <person name="Schuetze T."/>
            <person name="Sepcic K."/>
            <person name="Shelest E."/>
            <person name="Sherlock G."/>
            <person name="Sophianopoulou V."/>
            <person name="Squina F.M."/>
            <person name="Sun H."/>
            <person name="Susca A."/>
            <person name="Todd R.B."/>
            <person name="Tsang A."/>
            <person name="Unkles S.E."/>
            <person name="van de Wiele N."/>
            <person name="van Rossen-Uffink D."/>
            <person name="Oliveira J.V."/>
            <person name="Vesth T.C."/>
            <person name="Visser J."/>
            <person name="Yu J.-H."/>
            <person name="Zhou M."/>
            <person name="Andersen M.R."/>
            <person name="Archer D.B."/>
            <person name="Baker S.E."/>
            <person name="Benoit I."/>
            <person name="Brakhage A.A."/>
            <person name="Braus G.H."/>
            <person name="Fischer R."/>
            <person name="Frisvad J.C."/>
            <person name="Goldman G.H."/>
            <person name="Houbraken J."/>
            <person name="Oakley B."/>
            <person name="Pocsi I."/>
            <person name="Scazzocchio C."/>
            <person name="Seiboth B."/>
            <person name="vanKuyk P.A."/>
            <person name="Wortman J."/>
            <person name="Dyer P.S."/>
            <person name="Grigoriev I.V."/>
        </authorList>
    </citation>
    <scope>NUCLEOTIDE SEQUENCE [LARGE SCALE GENOMIC DNA]</scope>
    <source>
        <strain evidence="3">CBS 506.65</strain>
    </source>
</reference>
<name>A0A1L9S720_9EURO</name>
<dbReference type="AlphaFoldDB" id="A0A1L9S720"/>
<feature type="region of interest" description="Disordered" evidence="1">
    <location>
        <begin position="15"/>
        <end position="55"/>
    </location>
</feature>
<dbReference type="GeneID" id="34610605"/>
<feature type="region of interest" description="Disordered" evidence="1">
    <location>
        <begin position="99"/>
        <end position="132"/>
    </location>
</feature>
<feature type="compositionally biased region" description="Low complexity" evidence="1">
    <location>
        <begin position="292"/>
        <end position="308"/>
    </location>
</feature>
<dbReference type="Proteomes" id="UP000184188">
    <property type="component" value="Unassembled WGS sequence"/>
</dbReference>
<keyword evidence="3" id="KW-1185">Reference proteome</keyword>
<gene>
    <name evidence="2" type="ORF">ASPZODRAFT_136821</name>
</gene>
<evidence type="ECO:0000256" key="1">
    <source>
        <dbReference type="SAM" id="MobiDB-lite"/>
    </source>
</evidence>
<evidence type="ECO:0000313" key="3">
    <source>
        <dbReference type="Proteomes" id="UP000184188"/>
    </source>
</evidence>
<feature type="compositionally biased region" description="Polar residues" evidence="1">
    <location>
        <begin position="325"/>
        <end position="345"/>
    </location>
</feature>
<evidence type="ECO:0000313" key="2">
    <source>
        <dbReference type="EMBL" id="OJJ42954.1"/>
    </source>
</evidence>